<name>A0A937UL66_9ACTN</name>
<evidence type="ECO:0000259" key="2">
    <source>
        <dbReference type="SMART" id="SM00587"/>
    </source>
</evidence>
<dbReference type="InterPro" id="IPR015897">
    <property type="entry name" value="CHK_kinase-like"/>
</dbReference>
<proteinExistence type="predicted"/>
<dbReference type="SMART" id="SM00587">
    <property type="entry name" value="CHK"/>
    <property type="match status" value="1"/>
</dbReference>
<reference evidence="3" key="1">
    <citation type="submission" date="2020-12" db="EMBL/GenBank/DDBJ databases">
        <title>Genomic characterization of non-nitrogen-fixing Frankia strains.</title>
        <authorList>
            <person name="Carlos-Shanley C."/>
            <person name="Guerra T."/>
            <person name="Hahn D."/>
        </authorList>
    </citation>
    <scope>NUCLEOTIDE SEQUENCE</scope>
    <source>
        <strain evidence="3">CN6</strain>
    </source>
</reference>
<gene>
    <name evidence="3" type="ORF">I7412_10065</name>
</gene>
<evidence type="ECO:0000256" key="1">
    <source>
        <dbReference type="SAM" id="MobiDB-lite"/>
    </source>
</evidence>
<evidence type="ECO:0000313" key="4">
    <source>
        <dbReference type="Proteomes" id="UP000604475"/>
    </source>
</evidence>
<feature type="domain" description="CHK kinase-like" evidence="2">
    <location>
        <begin position="99"/>
        <end position="278"/>
    </location>
</feature>
<evidence type="ECO:0000313" key="3">
    <source>
        <dbReference type="EMBL" id="MBL7627509.1"/>
    </source>
</evidence>
<feature type="compositionally biased region" description="Low complexity" evidence="1">
    <location>
        <begin position="359"/>
        <end position="369"/>
    </location>
</feature>
<dbReference type="Pfam" id="PF01636">
    <property type="entry name" value="APH"/>
    <property type="match status" value="1"/>
</dbReference>
<dbReference type="Gene3D" id="3.90.1200.10">
    <property type="match status" value="1"/>
</dbReference>
<dbReference type="InterPro" id="IPR011009">
    <property type="entry name" value="Kinase-like_dom_sf"/>
</dbReference>
<dbReference type="EMBL" id="JAEACQ010000161">
    <property type="protein sequence ID" value="MBL7627509.1"/>
    <property type="molecule type" value="Genomic_DNA"/>
</dbReference>
<protein>
    <submittedName>
        <fullName evidence="3">Phosphotransferase</fullName>
    </submittedName>
</protein>
<feature type="region of interest" description="Disordered" evidence="1">
    <location>
        <begin position="328"/>
        <end position="369"/>
    </location>
</feature>
<keyword evidence="4" id="KW-1185">Reference proteome</keyword>
<sequence length="369" mass="39607">MTAALAAACPGAAVAAVEIDDLADGTNSRARVRLRYASGGGPERVFVKREGRMLNRLALTALGAREAEARLAGAGPDLPLEHPAFYAAAVDRRRLATVTVMEDVTLRGARANVATVPLEVDQVRDGLLGLARLHAAYWENSLPGPLDFVRPWRLGRVWAPVSWASLARALRLLRSGGHDRLIPAGVDAGVVERGFRGWAALAAAYPRTLLHGDPHLANTYALPGGVTGFYDWQLVRAGNWSHDVGYFLVSCLSTADRRDHERDLLGDYLKELAGQGAPGPGLDEAWDLYRQTPVFGLGTWLHTLSGGGFQPTDVCLAVIERFATAHADHSGAVTPPRRRSRMALPRPRTPGSAQPVPTSPTTSTSTSDR</sequence>
<accession>A0A937UL66</accession>
<dbReference type="SUPFAM" id="SSF56112">
    <property type="entry name" value="Protein kinase-like (PK-like)"/>
    <property type="match status" value="1"/>
</dbReference>
<dbReference type="Proteomes" id="UP000604475">
    <property type="component" value="Unassembled WGS sequence"/>
</dbReference>
<dbReference type="AlphaFoldDB" id="A0A937UL66"/>
<organism evidence="3 4">
    <name type="scientific">Frankia nepalensis</name>
    <dbReference type="NCBI Taxonomy" id="1836974"/>
    <lineage>
        <taxon>Bacteria</taxon>
        <taxon>Bacillati</taxon>
        <taxon>Actinomycetota</taxon>
        <taxon>Actinomycetes</taxon>
        <taxon>Frankiales</taxon>
        <taxon>Frankiaceae</taxon>
        <taxon>Frankia</taxon>
    </lineage>
</organism>
<dbReference type="InterPro" id="IPR002575">
    <property type="entry name" value="Aminoglycoside_PTrfase"/>
</dbReference>
<comment type="caution">
    <text evidence="3">The sequence shown here is derived from an EMBL/GenBank/DDBJ whole genome shotgun (WGS) entry which is preliminary data.</text>
</comment>